<evidence type="ECO:0000313" key="2">
    <source>
        <dbReference type="EMBL" id="KAF6447428.1"/>
    </source>
</evidence>
<dbReference type="Proteomes" id="UP000593571">
    <property type="component" value="Unassembled WGS sequence"/>
</dbReference>
<dbReference type="AlphaFoldDB" id="A0A7J8FI90"/>
<protein>
    <submittedName>
        <fullName evidence="2">Uncharacterized protein</fullName>
    </submittedName>
</protein>
<reference evidence="2 3" key="1">
    <citation type="journal article" date="2020" name="Nature">
        <title>Six reference-quality genomes reveal evolution of bat adaptations.</title>
        <authorList>
            <person name="Jebb D."/>
            <person name="Huang Z."/>
            <person name="Pippel M."/>
            <person name="Hughes G.M."/>
            <person name="Lavrichenko K."/>
            <person name="Devanna P."/>
            <person name="Winkler S."/>
            <person name="Jermiin L.S."/>
            <person name="Skirmuntt E.C."/>
            <person name="Katzourakis A."/>
            <person name="Burkitt-Gray L."/>
            <person name="Ray D.A."/>
            <person name="Sullivan K.A.M."/>
            <person name="Roscito J.G."/>
            <person name="Kirilenko B.M."/>
            <person name="Davalos L.M."/>
            <person name="Corthals A.P."/>
            <person name="Power M.L."/>
            <person name="Jones G."/>
            <person name="Ransome R.D."/>
            <person name="Dechmann D.K.N."/>
            <person name="Locatelli A.G."/>
            <person name="Puechmaille S.J."/>
            <person name="Fedrigo O."/>
            <person name="Jarvis E.D."/>
            <person name="Hiller M."/>
            <person name="Vernes S.C."/>
            <person name="Myers E.W."/>
            <person name="Teeling E.C."/>
        </authorList>
    </citation>
    <scope>NUCLEOTIDE SEQUENCE [LARGE SCALE GENOMIC DNA]</scope>
    <source>
        <strain evidence="2">MRouAeg1</strain>
        <tissue evidence="2">Muscle</tissue>
    </source>
</reference>
<keyword evidence="3" id="KW-1185">Reference proteome</keyword>
<feature type="region of interest" description="Disordered" evidence="1">
    <location>
        <begin position="1"/>
        <end position="88"/>
    </location>
</feature>
<name>A0A7J8FI90_ROUAE</name>
<evidence type="ECO:0000256" key="1">
    <source>
        <dbReference type="SAM" id="MobiDB-lite"/>
    </source>
</evidence>
<proteinExistence type="predicted"/>
<evidence type="ECO:0000313" key="3">
    <source>
        <dbReference type="Proteomes" id="UP000593571"/>
    </source>
</evidence>
<dbReference type="EMBL" id="JACASE010000007">
    <property type="protein sequence ID" value="KAF6447428.1"/>
    <property type="molecule type" value="Genomic_DNA"/>
</dbReference>
<gene>
    <name evidence="2" type="ORF">HJG63_011889</name>
</gene>
<comment type="caution">
    <text evidence="2">The sequence shown here is derived from an EMBL/GenBank/DDBJ whole genome shotgun (WGS) entry which is preliminary data.</text>
</comment>
<sequence length="180" mass="18590">MFSNLARMVSAGRSVGSRGKRGQRGAQPGFGGRQPGTKPKRRSLGAGGEPQRSGPGSSTQDAGSLHDGLPGHQSSFTAPRCPTATVADPFPDTAAEEDRAGVGTLLCRTAGEEREALCAELTQSGPAHALTPPPLRFCCRVINTAVSTSCPRAGLYRLGTVAILGPLTPCRVRCPPPPGY</sequence>
<accession>A0A7J8FI90</accession>
<organism evidence="2 3">
    <name type="scientific">Rousettus aegyptiacus</name>
    <name type="common">Egyptian fruit bat</name>
    <name type="synonym">Pteropus aegyptiacus</name>
    <dbReference type="NCBI Taxonomy" id="9407"/>
    <lineage>
        <taxon>Eukaryota</taxon>
        <taxon>Metazoa</taxon>
        <taxon>Chordata</taxon>
        <taxon>Craniata</taxon>
        <taxon>Vertebrata</taxon>
        <taxon>Euteleostomi</taxon>
        <taxon>Mammalia</taxon>
        <taxon>Eutheria</taxon>
        <taxon>Laurasiatheria</taxon>
        <taxon>Chiroptera</taxon>
        <taxon>Yinpterochiroptera</taxon>
        <taxon>Pteropodoidea</taxon>
        <taxon>Pteropodidae</taxon>
        <taxon>Rousettinae</taxon>
        <taxon>Rousettus</taxon>
    </lineage>
</organism>